<accession>W9QKX4</accession>
<organism evidence="1 2">
    <name type="scientific">Morus notabilis</name>
    <dbReference type="NCBI Taxonomy" id="981085"/>
    <lineage>
        <taxon>Eukaryota</taxon>
        <taxon>Viridiplantae</taxon>
        <taxon>Streptophyta</taxon>
        <taxon>Embryophyta</taxon>
        <taxon>Tracheophyta</taxon>
        <taxon>Spermatophyta</taxon>
        <taxon>Magnoliopsida</taxon>
        <taxon>eudicotyledons</taxon>
        <taxon>Gunneridae</taxon>
        <taxon>Pentapetalae</taxon>
        <taxon>rosids</taxon>
        <taxon>fabids</taxon>
        <taxon>Rosales</taxon>
        <taxon>Moraceae</taxon>
        <taxon>Moreae</taxon>
        <taxon>Morus</taxon>
    </lineage>
</organism>
<keyword evidence="2" id="KW-1185">Reference proteome</keyword>
<proteinExistence type="predicted"/>
<dbReference type="AlphaFoldDB" id="W9QKX4"/>
<reference evidence="2" key="1">
    <citation type="submission" date="2013-01" db="EMBL/GenBank/DDBJ databases">
        <title>Draft Genome Sequence of a Mulberry Tree, Morus notabilis C.K. Schneid.</title>
        <authorList>
            <person name="He N."/>
            <person name="Zhao S."/>
        </authorList>
    </citation>
    <scope>NUCLEOTIDE SEQUENCE</scope>
</reference>
<name>W9QKX4_9ROSA</name>
<dbReference type="EMBL" id="KE343307">
    <property type="protein sequence ID" value="EXB22797.1"/>
    <property type="molecule type" value="Genomic_DNA"/>
</dbReference>
<sequence length="110" mass="12238">MLICALESTRDFRSNITAPVNAFSLSSLLPLTVAGHLPSHRRDYATKSKPIGAKESTVPVYQPPSTINHRLCLAKQITMPSLRHKSHETVRLRKSETSSLSFGSCHLWIL</sequence>
<dbReference type="Proteomes" id="UP000030645">
    <property type="component" value="Unassembled WGS sequence"/>
</dbReference>
<gene>
    <name evidence="1" type="ORF">L484_001196</name>
</gene>
<evidence type="ECO:0000313" key="1">
    <source>
        <dbReference type="EMBL" id="EXB22797.1"/>
    </source>
</evidence>
<protein>
    <submittedName>
        <fullName evidence="1">Uncharacterized protein</fullName>
    </submittedName>
</protein>
<evidence type="ECO:0000313" key="2">
    <source>
        <dbReference type="Proteomes" id="UP000030645"/>
    </source>
</evidence>